<evidence type="ECO:0000256" key="1">
    <source>
        <dbReference type="ARBA" id="ARBA00001933"/>
    </source>
</evidence>
<feature type="modified residue" description="N6-(pyridoxal phosphate)lysine" evidence="9">
    <location>
        <position position="246"/>
    </location>
</feature>
<evidence type="ECO:0000256" key="2">
    <source>
        <dbReference type="ARBA" id="ARBA00004746"/>
    </source>
</evidence>
<evidence type="ECO:0000256" key="6">
    <source>
        <dbReference type="ARBA" id="ARBA00022898"/>
    </source>
</evidence>
<feature type="domain" description="Aminotransferase class I/classII large" evidence="11">
    <location>
        <begin position="46"/>
        <end position="386"/>
    </location>
</feature>
<dbReference type="InterPro" id="IPR001917">
    <property type="entry name" value="Aminotrans_II_pyridoxalP_BS"/>
</dbReference>
<dbReference type="AlphaFoldDB" id="A0A538TSM7"/>
<dbReference type="Gene3D" id="3.90.1150.10">
    <property type="entry name" value="Aspartate Aminotransferase, domain 1"/>
    <property type="match status" value="1"/>
</dbReference>
<dbReference type="InterPro" id="IPR015421">
    <property type="entry name" value="PyrdxlP-dep_Trfase_major"/>
</dbReference>
<dbReference type="Proteomes" id="UP000317691">
    <property type="component" value="Unassembled WGS sequence"/>
</dbReference>
<evidence type="ECO:0000256" key="3">
    <source>
        <dbReference type="ARBA" id="ARBA00011738"/>
    </source>
</evidence>
<dbReference type="Pfam" id="PF00155">
    <property type="entry name" value="Aminotran_1_2"/>
    <property type="match status" value="1"/>
</dbReference>
<dbReference type="InterPro" id="IPR004723">
    <property type="entry name" value="AONS_Archaea/Proteobacteria"/>
</dbReference>
<keyword evidence="4 10" id="KW-0808">Transferase</keyword>
<dbReference type="InterPro" id="IPR015424">
    <property type="entry name" value="PyrdxlP-dep_Trfase"/>
</dbReference>
<evidence type="ECO:0000256" key="9">
    <source>
        <dbReference type="PIRSR" id="PIRSR604723-51"/>
    </source>
</evidence>
<dbReference type="Gene3D" id="3.40.640.10">
    <property type="entry name" value="Type I PLP-dependent aspartate aminotransferase-like (Major domain)"/>
    <property type="match status" value="1"/>
</dbReference>
<dbReference type="PANTHER" id="PTHR13693:SF3">
    <property type="entry name" value="LD36009P"/>
    <property type="match status" value="1"/>
</dbReference>
<dbReference type="FunFam" id="3.40.640.10:FF:000006">
    <property type="entry name" value="5-aminolevulinate synthase, mitochondrial"/>
    <property type="match status" value="1"/>
</dbReference>
<comment type="caution">
    <text evidence="12">The sequence shown here is derived from an EMBL/GenBank/DDBJ whole genome shotgun (WGS) entry which is preliminary data.</text>
</comment>
<comment type="subunit">
    <text evidence="3 10">Homodimer.</text>
</comment>
<dbReference type="EC" id="2.3.1.47" evidence="10"/>
<dbReference type="InterPro" id="IPR015422">
    <property type="entry name" value="PyrdxlP-dep_Trfase_small"/>
</dbReference>
<comment type="similarity">
    <text evidence="10">Belongs to the class-II pyridoxal-phosphate-dependent aminotransferase family. BioF subfamily.</text>
</comment>
<gene>
    <name evidence="12" type="ORF">E6K79_01535</name>
</gene>
<dbReference type="PANTHER" id="PTHR13693">
    <property type="entry name" value="CLASS II AMINOTRANSFERASE/8-AMINO-7-OXONONANOATE SYNTHASE"/>
    <property type="match status" value="1"/>
</dbReference>
<dbReference type="InterPro" id="IPR010962">
    <property type="entry name" value="AONS_Archaea/Firmicutes"/>
</dbReference>
<dbReference type="SUPFAM" id="SSF53383">
    <property type="entry name" value="PLP-dependent transferases"/>
    <property type="match status" value="1"/>
</dbReference>
<dbReference type="NCBIfam" id="TIGR00858">
    <property type="entry name" value="bioF"/>
    <property type="match status" value="1"/>
</dbReference>
<dbReference type="EMBL" id="VBOZ01000008">
    <property type="protein sequence ID" value="TMQ66630.1"/>
    <property type="molecule type" value="Genomic_DNA"/>
</dbReference>
<comment type="catalytic activity">
    <reaction evidence="8 10">
        <text>6-carboxyhexanoyl-[ACP] + L-alanine + H(+) = (8S)-8-amino-7-oxononanoate + holo-[ACP] + CO2</text>
        <dbReference type="Rhea" id="RHEA:42288"/>
        <dbReference type="Rhea" id="RHEA-COMP:9685"/>
        <dbReference type="Rhea" id="RHEA-COMP:9955"/>
        <dbReference type="ChEBI" id="CHEBI:15378"/>
        <dbReference type="ChEBI" id="CHEBI:16526"/>
        <dbReference type="ChEBI" id="CHEBI:57972"/>
        <dbReference type="ChEBI" id="CHEBI:64479"/>
        <dbReference type="ChEBI" id="CHEBI:78846"/>
        <dbReference type="ChEBI" id="CHEBI:149468"/>
        <dbReference type="EC" id="2.3.1.47"/>
    </reaction>
</comment>
<evidence type="ECO:0000256" key="8">
    <source>
        <dbReference type="ARBA" id="ARBA00047715"/>
    </source>
</evidence>
<dbReference type="InterPro" id="IPR050087">
    <property type="entry name" value="AON_synthase_class-II"/>
</dbReference>
<evidence type="ECO:0000259" key="11">
    <source>
        <dbReference type="Pfam" id="PF00155"/>
    </source>
</evidence>
<evidence type="ECO:0000256" key="7">
    <source>
        <dbReference type="ARBA" id="ARBA00023315"/>
    </source>
</evidence>
<accession>A0A538TSM7</accession>
<reference evidence="12 13" key="1">
    <citation type="journal article" date="2019" name="Nat. Microbiol.">
        <title>Mediterranean grassland soil C-N compound turnover is dependent on rainfall and depth, and is mediated by genomically divergent microorganisms.</title>
        <authorList>
            <person name="Diamond S."/>
            <person name="Andeer P.F."/>
            <person name="Li Z."/>
            <person name="Crits-Christoph A."/>
            <person name="Burstein D."/>
            <person name="Anantharaman K."/>
            <person name="Lane K.R."/>
            <person name="Thomas B.C."/>
            <person name="Pan C."/>
            <person name="Northen T.R."/>
            <person name="Banfield J.F."/>
        </authorList>
    </citation>
    <scope>NUCLEOTIDE SEQUENCE [LARGE SCALE GENOMIC DNA]</scope>
    <source>
        <strain evidence="12">WS_9</strain>
    </source>
</reference>
<dbReference type="UniPathway" id="UPA00078"/>
<evidence type="ECO:0000256" key="5">
    <source>
        <dbReference type="ARBA" id="ARBA00022756"/>
    </source>
</evidence>
<evidence type="ECO:0000313" key="13">
    <source>
        <dbReference type="Proteomes" id="UP000317691"/>
    </source>
</evidence>
<dbReference type="PROSITE" id="PS00599">
    <property type="entry name" value="AA_TRANSFER_CLASS_2"/>
    <property type="match status" value="1"/>
</dbReference>
<keyword evidence="5" id="KW-0093">Biotin biosynthesis</keyword>
<evidence type="ECO:0000256" key="4">
    <source>
        <dbReference type="ARBA" id="ARBA00022679"/>
    </source>
</evidence>
<dbReference type="NCBIfam" id="NF005394">
    <property type="entry name" value="PRK06939.1"/>
    <property type="match status" value="1"/>
</dbReference>
<dbReference type="GO" id="GO:0008710">
    <property type="term" value="F:8-amino-7-oxononanoate synthase activity"/>
    <property type="evidence" value="ECO:0007669"/>
    <property type="project" value="UniProtKB-UniRule"/>
</dbReference>
<comment type="function">
    <text evidence="10">Catalyzes the decarboxylative condensation of pimeloyl-[acyl-carrier protein] and L-alanine to produce 8-amino-7-oxononanoate (AON), [acyl-carrier protein], and carbon dioxide.</text>
</comment>
<keyword evidence="6 9" id="KW-0663">Pyridoxal phosphate</keyword>
<keyword evidence="7 12" id="KW-0012">Acyltransferase</keyword>
<dbReference type="GO" id="GO:0009102">
    <property type="term" value="P:biotin biosynthetic process"/>
    <property type="evidence" value="ECO:0007669"/>
    <property type="project" value="UniProtKB-UniRule"/>
</dbReference>
<organism evidence="12 13">
    <name type="scientific">Eiseniibacteriota bacterium</name>
    <dbReference type="NCBI Taxonomy" id="2212470"/>
    <lineage>
        <taxon>Bacteria</taxon>
        <taxon>Candidatus Eiseniibacteriota</taxon>
    </lineage>
</organism>
<evidence type="ECO:0000256" key="10">
    <source>
        <dbReference type="RuleBase" id="RU003693"/>
    </source>
</evidence>
<comment type="pathway">
    <text evidence="2 10">Cofactor biosynthesis; biotin biosynthesis.</text>
</comment>
<protein>
    <recommendedName>
        <fullName evidence="10">8-amino-7-ketopelargonate synthase</fullName>
        <ecNumber evidence="10">2.3.1.47</ecNumber>
    </recommendedName>
</protein>
<evidence type="ECO:0000313" key="12">
    <source>
        <dbReference type="EMBL" id="TMQ66630.1"/>
    </source>
</evidence>
<comment type="cofactor">
    <cofactor evidence="1 9 10">
        <name>pyridoxal 5'-phosphate</name>
        <dbReference type="ChEBI" id="CHEBI:597326"/>
    </cofactor>
</comment>
<sequence length="399" mass="43245">MSRATATNNPLQFLDEALAQIRAEGLYRKLRVLAGEQRAAARFDSKDVINLSSNNYLGLTTHPKLREAALRALKELGVGSGSVRTIAGTMEIHMELERRIAAFKKTEASVVFQSGFAANAGTVAAILGKDDLILSDELNHASIIDGARLSRATIRVFPHRNPTELGRLLEETASVKRRLVITDGVFSMDGDIAPMPEIAALARAHGAIMMVDDAHASGVLGKAGRGTVDHFGLHGQVDIQVGTLSKAIGVLGGYVAGTRSLIEYLYHRARPFLFSTSHPPAVAAACIAAFDVLEAEPERIERLWSNTKRFKDGLKRLGFNTGISETPITPIFVGEADLAMKFSDRLFDRGLFAQGIGYPTVPKGKARLRTIVTATHTEEELDRALSILEEVGRGLEIIR</sequence>
<name>A0A538TSM7_UNCEI</name>
<dbReference type="GO" id="GO:0030170">
    <property type="term" value="F:pyridoxal phosphate binding"/>
    <property type="evidence" value="ECO:0007669"/>
    <property type="project" value="InterPro"/>
</dbReference>
<dbReference type="NCBIfam" id="TIGR01825">
    <property type="entry name" value="gly_Cac_T_rel"/>
    <property type="match status" value="1"/>
</dbReference>
<dbReference type="InterPro" id="IPR004839">
    <property type="entry name" value="Aminotransferase_I/II_large"/>
</dbReference>
<dbReference type="CDD" id="cd06454">
    <property type="entry name" value="KBL_like"/>
    <property type="match status" value="1"/>
</dbReference>
<proteinExistence type="inferred from homology"/>